<evidence type="ECO:0000256" key="8">
    <source>
        <dbReference type="ARBA" id="ARBA00022989"/>
    </source>
</evidence>
<dbReference type="NCBIfam" id="NF009438">
    <property type="entry name" value="PRK12797.1"/>
    <property type="match status" value="1"/>
</dbReference>
<dbReference type="PRINTS" id="PR00951">
    <property type="entry name" value="FLGBIOSNFLIP"/>
</dbReference>
<evidence type="ECO:0000256" key="11">
    <source>
        <dbReference type="ARBA" id="ARBA00023225"/>
    </source>
</evidence>
<dbReference type="GO" id="GO:0044781">
    <property type="term" value="P:bacterial-type flagellum organization"/>
    <property type="evidence" value="ECO:0007669"/>
    <property type="project" value="UniProtKB-UniRule"/>
</dbReference>
<protein>
    <recommendedName>
        <fullName evidence="2 12">Flagellar biosynthetic protein FliP</fullName>
    </recommendedName>
</protein>
<evidence type="ECO:0000313" key="15">
    <source>
        <dbReference type="Proteomes" id="UP000005096"/>
    </source>
</evidence>
<keyword evidence="4 12" id="KW-1003">Cell membrane</keyword>
<evidence type="ECO:0000256" key="10">
    <source>
        <dbReference type="ARBA" id="ARBA00023143"/>
    </source>
</evidence>
<dbReference type="PRINTS" id="PR01302">
    <property type="entry name" value="TYPE3IMPPROT"/>
</dbReference>
<name>E3CVU1_9BACT</name>
<feature type="transmembrane region" description="Helical" evidence="12">
    <location>
        <begin position="58"/>
        <end position="88"/>
    </location>
</feature>
<evidence type="ECO:0000256" key="3">
    <source>
        <dbReference type="ARBA" id="ARBA00022448"/>
    </source>
</evidence>
<dbReference type="InterPro" id="IPR005837">
    <property type="entry name" value="FliP"/>
</dbReference>
<dbReference type="AlphaFoldDB" id="E3CVU1"/>
<dbReference type="eggNOG" id="COG1338">
    <property type="taxonomic scope" value="Bacteria"/>
</dbReference>
<keyword evidence="11 12" id="KW-1006">Bacterial flagellum protein export</keyword>
<dbReference type="NCBIfam" id="TIGR01103">
    <property type="entry name" value="fliP"/>
    <property type="match status" value="1"/>
</dbReference>
<evidence type="ECO:0000256" key="5">
    <source>
        <dbReference type="ARBA" id="ARBA00022692"/>
    </source>
</evidence>
<dbReference type="PANTHER" id="PTHR30587:SF0">
    <property type="entry name" value="FLAGELLAR BIOSYNTHETIC PROTEIN FLIP"/>
    <property type="match status" value="1"/>
</dbReference>
<keyword evidence="14" id="KW-0282">Flagellum</keyword>
<keyword evidence="3 12" id="KW-0813">Transport</keyword>
<keyword evidence="14" id="KW-0969">Cilium</keyword>
<keyword evidence="13" id="KW-0732">Signal</keyword>
<comment type="subcellular location">
    <subcellularLocation>
        <location evidence="12">Cell membrane</location>
        <topology evidence="12">Multi-pass membrane protein</topology>
    </subcellularLocation>
    <subcellularLocation>
        <location evidence="12">Bacterial flagellum basal body</location>
    </subcellularLocation>
</comment>
<dbReference type="EMBL" id="CM001022">
    <property type="protein sequence ID" value="EFQ23292.1"/>
    <property type="molecule type" value="Genomic_DNA"/>
</dbReference>
<dbReference type="Proteomes" id="UP000005096">
    <property type="component" value="Chromosome"/>
</dbReference>
<evidence type="ECO:0000313" key="14">
    <source>
        <dbReference type="EMBL" id="EFQ23292.1"/>
    </source>
</evidence>
<keyword evidence="8 12" id="KW-1133">Transmembrane helix</keyword>
<gene>
    <name evidence="12" type="primary">fliP</name>
    <name evidence="14" type="ORF">Apau_0864</name>
</gene>
<dbReference type="HOGENOM" id="CLU_042028_0_1_0"/>
<evidence type="ECO:0000256" key="12">
    <source>
        <dbReference type="RuleBase" id="RU362069"/>
    </source>
</evidence>
<comment type="similarity">
    <text evidence="1 12">Belongs to the FliP/MopC/SpaP family.</text>
</comment>
<dbReference type="STRING" id="584708.Apau_0864"/>
<keyword evidence="9 12" id="KW-0472">Membrane</keyword>
<dbReference type="GO" id="GO:0005886">
    <property type="term" value="C:plasma membrane"/>
    <property type="evidence" value="ECO:0007669"/>
    <property type="project" value="UniProtKB-SubCell"/>
</dbReference>
<dbReference type="Pfam" id="PF00813">
    <property type="entry name" value="FliP"/>
    <property type="match status" value="1"/>
</dbReference>
<feature type="signal peptide" evidence="13">
    <location>
        <begin position="1"/>
        <end position="27"/>
    </location>
</feature>
<evidence type="ECO:0000256" key="4">
    <source>
        <dbReference type="ARBA" id="ARBA00022475"/>
    </source>
</evidence>
<evidence type="ECO:0000256" key="13">
    <source>
        <dbReference type="SAM" id="SignalP"/>
    </source>
</evidence>
<reference evidence="14 15" key="1">
    <citation type="journal article" date="2010" name="Stand. Genomic Sci.">
        <title>Non-contiguous finished genome sequence of Aminomonas paucivorans type strain (GLU-3).</title>
        <authorList>
            <person name="Pitluck S."/>
            <person name="Yasawong M."/>
            <person name="Held B."/>
            <person name="Lapidus A."/>
            <person name="Nolan M."/>
            <person name="Copeland A."/>
            <person name="Lucas S."/>
            <person name="Del Rio T.G."/>
            <person name="Tice H."/>
            <person name="Cheng J.F."/>
            <person name="Chertkov O."/>
            <person name="Goodwin L."/>
            <person name="Tapia R."/>
            <person name="Han C."/>
            <person name="Liolios K."/>
            <person name="Ivanova N."/>
            <person name="Mavromatis K."/>
            <person name="Ovchinnikova G."/>
            <person name="Pati A."/>
            <person name="Chen A."/>
            <person name="Palaniappan K."/>
            <person name="Land M."/>
            <person name="Hauser L."/>
            <person name="Chang Y.J."/>
            <person name="Jeffries C.D."/>
            <person name="Pukall R."/>
            <person name="Spring S."/>
            <person name="Rohde M."/>
            <person name="Sikorski J."/>
            <person name="Goker M."/>
            <person name="Woyke T."/>
            <person name="Bristow J."/>
            <person name="Eisen J.A."/>
            <person name="Markowitz V."/>
            <person name="Hugenholtz P."/>
            <person name="Kyrpides N.C."/>
            <person name="Klenk H.P."/>
        </authorList>
    </citation>
    <scope>NUCLEOTIDE SEQUENCE [LARGE SCALE GENOMIC DNA]</scope>
    <source>
        <strain evidence="14 15">DSM 12260</strain>
    </source>
</reference>
<keyword evidence="15" id="KW-1185">Reference proteome</keyword>
<dbReference type="RefSeq" id="WP_006300467.1">
    <property type="nucleotide sequence ID" value="NZ_CM001022.1"/>
</dbReference>
<evidence type="ECO:0000256" key="9">
    <source>
        <dbReference type="ARBA" id="ARBA00023136"/>
    </source>
</evidence>
<sequence length="258" mass="28455">MRPLLEKGGFFVLSLTLLLLGAGMAAAQPTPPTLPLPALQVGVQAAKSPQDVALTLQIVALMTVLSMAPAIILMLTSFTRILVVLGFIRNAMGLQQMPPNQVLVTLALFLTFFTMTPVWDQIYGKGLVPYMNGQIPAAQAWDRSIKPLRAFMFRQTREKELSLMVRLAKMPQPKNQDGIPTRVLMPAFMLSELKTAFQMGVVLFIPFIVIDMIVSSVLMSMGMIMLPPMMISLPFKVLLFVMADGWNLVIASLVTSFR</sequence>
<keyword evidence="7 12" id="KW-0653">Protein transport</keyword>
<dbReference type="PANTHER" id="PTHR30587">
    <property type="entry name" value="FLAGELLAR BIOSYNTHETIC PROTEIN FLIP"/>
    <property type="match status" value="1"/>
</dbReference>
<feature type="chain" id="PRO_5003168108" description="Flagellar biosynthetic protein FliP" evidence="13">
    <location>
        <begin position="28"/>
        <end position="258"/>
    </location>
</feature>
<dbReference type="GO" id="GO:0009306">
    <property type="term" value="P:protein secretion"/>
    <property type="evidence" value="ECO:0007669"/>
    <property type="project" value="UniProtKB-UniRule"/>
</dbReference>
<feature type="transmembrane region" description="Helical" evidence="12">
    <location>
        <begin position="196"/>
        <end position="225"/>
    </location>
</feature>
<keyword evidence="14" id="KW-0966">Cell projection</keyword>
<dbReference type="PROSITE" id="PS01061">
    <property type="entry name" value="FLIP_2"/>
    <property type="match status" value="1"/>
</dbReference>
<dbReference type="GO" id="GO:0009425">
    <property type="term" value="C:bacterial-type flagellum basal body"/>
    <property type="evidence" value="ECO:0007669"/>
    <property type="project" value="UniProtKB-SubCell"/>
</dbReference>
<organism evidence="14 15">
    <name type="scientific">Aminomonas paucivorans DSM 12260</name>
    <dbReference type="NCBI Taxonomy" id="584708"/>
    <lineage>
        <taxon>Bacteria</taxon>
        <taxon>Thermotogati</taxon>
        <taxon>Synergistota</taxon>
        <taxon>Synergistia</taxon>
        <taxon>Synergistales</taxon>
        <taxon>Synergistaceae</taxon>
        <taxon>Aminomonas</taxon>
    </lineage>
</organism>
<keyword evidence="10" id="KW-0975">Bacterial flagellum</keyword>
<feature type="transmembrane region" description="Helical" evidence="12">
    <location>
        <begin position="100"/>
        <end position="119"/>
    </location>
</feature>
<dbReference type="PaxDb" id="584708-Apau_0864"/>
<evidence type="ECO:0000256" key="2">
    <source>
        <dbReference type="ARBA" id="ARBA00021714"/>
    </source>
</evidence>
<dbReference type="InterPro" id="IPR005838">
    <property type="entry name" value="T3SS_IM_P"/>
</dbReference>
<proteinExistence type="inferred from homology"/>
<feature type="transmembrane region" description="Helical" evidence="12">
    <location>
        <begin position="237"/>
        <end position="257"/>
    </location>
</feature>
<evidence type="ECO:0000256" key="7">
    <source>
        <dbReference type="ARBA" id="ARBA00022927"/>
    </source>
</evidence>
<evidence type="ECO:0000256" key="1">
    <source>
        <dbReference type="ARBA" id="ARBA00006257"/>
    </source>
</evidence>
<accession>E3CVU1</accession>
<keyword evidence="6 12" id="KW-1005">Bacterial flagellum biogenesis</keyword>
<keyword evidence="5 12" id="KW-0812">Transmembrane</keyword>
<comment type="function">
    <text evidence="12">Plays a role in the flagellum-specific transport system.</text>
</comment>
<evidence type="ECO:0000256" key="6">
    <source>
        <dbReference type="ARBA" id="ARBA00022795"/>
    </source>
</evidence>